<proteinExistence type="inferred from homology"/>
<dbReference type="GO" id="GO:0009253">
    <property type="term" value="P:peptidoglycan catabolic process"/>
    <property type="evidence" value="ECO:0007669"/>
    <property type="project" value="InterPro"/>
</dbReference>
<dbReference type="InterPro" id="IPR002053">
    <property type="entry name" value="Glyco_hydro_25"/>
</dbReference>
<dbReference type="GeneID" id="95579925"/>
<comment type="similarity">
    <text evidence="1">Belongs to the glycosyl hydrolase 25 family.</text>
</comment>
<gene>
    <name evidence="4" type="ORF">CBF28_00620</name>
</gene>
<organism evidence="4 5">
    <name type="scientific">Vagococcus carniphilus</name>
    <dbReference type="NCBI Taxonomy" id="218144"/>
    <lineage>
        <taxon>Bacteria</taxon>
        <taxon>Bacillati</taxon>
        <taxon>Bacillota</taxon>
        <taxon>Bacilli</taxon>
        <taxon>Lactobacillales</taxon>
        <taxon>Enterococcaceae</taxon>
        <taxon>Vagococcus</taxon>
    </lineage>
</organism>
<evidence type="ECO:0000256" key="3">
    <source>
        <dbReference type="ARBA" id="ARBA00023295"/>
    </source>
</evidence>
<accession>A0A430B8S5</accession>
<dbReference type="RefSeq" id="WP_126790827.1">
    <property type="nucleotide sequence ID" value="NZ_CP060720.1"/>
</dbReference>
<keyword evidence="2" id="KW-0378">Hydrolase</keyword>
<dbReference type="GO" id="GO:0016998">
    <property type="term" value="P:cell wall macromolecule catabolic process"/>
    <property type="evidence" value="ECO:0007669"/>
    <property type="project" value="InterPro"/>
</dbReference>
<sequence>MLKVIDVSNHQRGLKLSTLNADAFIFKLTEGTSFYDDTAEDFIKQARSLNKPFGLYHFLNGENISAQADFFLKKCVPYIGEAVLVLDYEEYGRQGSKKSKEFLDIVFNQTKVRPLIYMNESDANSDDWSEVIKADFGLWVAKYSSNLPKLTQWPNYAMWQYTNSPYDTSHFYGDLNAFKKYATPITKNEKKYHTKGRRFKALKDLIVKADETWKKDTGMLFSKSSIIDIETICHTKTTTHARLNYNHREVFVTLHTDYVEMIKE</sequence>
<dbReference type="PANTHER" id="PTHR34135:SF2">
    <property type="entry name" value="LYSOZYME"/>
    <property type="match status" value="1"/>
</dbReference>
<dbReference type="GO" id="GO:0016052">
    <property type="term" value="P:carbohydrate catabolic process"/>
    <property type="evidence" value="ECO:0007669"/>
    <property type="project" value="TreeGrafter"/>
</dbReference>
<comment type="caution">
    <text evidence="4">The sequence shown here is derived from an EMBL/GenBank/DDBJ whole genome shotgun (WGS) entry which is preliminary data.</text>
</comment>
<dbReference type="Proteomes" id="UP000288028">
    <property type="component" value="Unassembled WGS sequence"/>
</dbReference>
<dbReference type="InterPro" id="IPR017853">
    <property type="entry name" value="GH"/>
</dbReference>
<reference evidence="4 5" key="1">
    <citation type="submission" date="2017-05" db="EMBL/GenBank/DDBJ databases">
        <title>Vagococcus spp. assemblies.</title>
        <authorList>
            <person name="Gulvik C.A."/>
        </authorList>
    </citation>
    <scope>NUCLEOTIDE SEQUENCE [LARGE SCALE GENOMIC DNA]</scope>
    <source>
        <strain evidence="4 5">SS1714</strain>
    </source>
</reference>
<dbReference type="PANTHER" id="PTHR34135">
    <property type="entry name" value="LYSOZYME"/>
    <property type="match status" value="1"/>
</dbReference>
<dbReference type="OrthoDB" id="9783374at2"/>
<dbReference type="Gene3D" id="3.20.20.80">
    <property type="entry name" value="Glycosidases"/>
    <property type="match status" value="1"/>
</dbReference>
<dbReference type="SMART" id="SM00641">
    <property type="entry name" value="Glyco_25"/>
    <property type="match status" value="1"/>
</dbReference>
<evidence type="ECO:0000313" key="4">
    <source>
        <dbReference type="EMBL" id="RSU16721.1"/>
    </source>
</evidence>
<dbReference type="InterPro" id="IPR018077">
    <property type="entry name" value="Glyco_hydro_fam25_subgr"/>
</dbReference>
<keyword evidence="3" id="KW-0326">Glycosidase</keyword>
<name>A0A430B8S5_9ENTE</name>
<dbReference type="GO" id="GO:0003796">
    <property type="term" value="F:lysozyme activity"/>
    <property type="evidence" value="ECO:0007669"/>
    <property type="project" value="InterPro"/>
</dbReference>
<protein>
    <recommendedName>
        <fullName evidence="6">Lysozyme</fullName>
    </recommendedName>
</protein>
<evidence type="ECO:0008006" key="6">
    <source>
        <dbReference type="Google" id="ProtNLM"/>
    </source>
</evidence>
<evidence type="ECO:0000313" key="5">
    <source>
        <dbReference type="Proteomes" id="UP000288028"/>
    </source>
</evidence>
<dbReference type="EMBL" id="NGKB01000001">
    <property type="protein sequence ID" value="RSU16721.1"/>
    <property type="molecule type" value="Genomic_DNA"/>
</dbReference>
<dbReference type="AlphaFoldDB" id="A0A430B8S5"/>
<dbReference type="SUPFAM" id="SSF51445">
    <property type="entry name" value="(Trans)glycosidases"/>
    <property type="match status" value="1"/>
</dbReference>
<evidence type="ECO:0000256" key="1">
    <source>
        <dbReference type="ARBA" id="ARBA00010646"/>
    </source>
</evidence>
<dbReference type="PROSITE" id="PS51904">
    <property type="entry name" value="GLYCOSYL_HYDROL_F25_2"/>
    <property type="match status" value="1"/>
</dbReference>
<keyword evidence="5" id="KW-1185">Reference proteome</keyword>
<dbReference type="Pfam" id="PF01183">
    <property type="entry name" value="Glyco_hydro_25"/>
    <property type="match status" value="1"/>
</dbReference>
<evidence type="ECO:0000256" key="2">
    <source>
        <dbReference type="ARBA" id="ARBA00022801"/>
    </source>
</evidence>